<dbReference type="PANTHER" id="PTHR47416:SF8">
    <property type="entry name" value="BASIC-LEUCINE ZIPPER TRANSCRIPTION FACTOR E-RELATED"/>
    <property type="match status" value="1"/>
</dbReference>
<evidence type="ECO:0000256" key="8">
    <source>
        <dbReference type="SAM" id="MobiDB-lite"/>
    </source>
</evidence>
<dbReference type="PROSITE" id="PS50217">
    <property type="entry name" value="BZIP"/>
    <property type="match status" value="1"/>
</dbReference>
<feature type="compositionally biased region" description="Low complexity" evidence="8">
    <location>
        <begin position="176"/>
        <end position="195"/>
    </location>
</feature>
<evidence type="ECO:0000256" key="2">
    <source>
        <dbReference type="ARBA" id="ARBA00007163"/>
    </source>
</evidence>
<dbReference type="PANTHER" id="PTHR47416">
    <property type="entry name" value="BASIC-LEUCINE ZIPPER TRANSCRIPTION FACTOR F-RELATED"/>
    <property type="match status" value="1"/>
</dbReference>
<dbReference type="GO" id="GO:0005634">
    <property type="term" value="C:nucleus"/>
    <property type="evidence" value="ECO:0007669"/>
    <property type="project" value="UniProtKB-SubCell"/>
</dbReference>
<dbReference type="InterPro" id="IPR046347">
    <property type="entry name" value="bZIP_sf"/>
</dbReference>
<evidence type="ECO:0000259" key="9">
    <source>
        <dbReference type="PROSITE" id="PS50217"/>
    </source>
</evidence>
<dbReference type="SUPFAM" id="SSF57959">
    <property type="entry name" value="Leucine zipper domain"/>
    <property type="match status" value="1"/>
</dbReference>
<feature type="compositionally biased region" description="Low complexity" evidence="8">
    <location>
        <begin position="300"/>
        <end position="315"/>
    </location>
</feature>
<evidence type="ECO:0000313" key="10">
    <source>
        <dbReference type="EMBL" id="CAD8524051.1"/>
    </source>
</evidence>
<keyword evidence="6" id="KW-0539">Nucleus</keyword>
<name>A0A7S0NNZ0_9EUKA</name>
<dbReference type="Gene3D" id="1.20.5.170">
    <property type="match status" value="1"/>
</dbReference>
<evidence type="ECO:0000256" key="7">
    <source>
        <dbReference type="SAM" id="Coils"/>
    </source>
</evidence>
<feature type="region of interest" description="Disordered" evidence="8">
    <location>
        <begin position="34"/>
        <end position="135"/>
    </location>
</feature>
<dbReference type="Pfam" id="PF00170">
    <property type="entry name" value="bZIP_1"/>
    <property type="match status" value="1"/>
</dbReference>
<feature type="compositionally biased region" description="Polar residues" evidence="8">
    <location>
        <begin position="559"/>
        <end position="571"/>
    </location>
</feature>
<feature type="compositionally biased region" description="Low complexity" evidence="8">
    <location>
        <begin position="55"/>
        <end position="68"/>
    </location>
</feature>
<keyword evidence="4" id="KW-0238">DNA-binding</keyword>
<keyword evidence="5" id="KW-0804">Transcription</keyword>
<evidence type="ECO:0000256" key="1">
    <source>
        <dbReference type="ARBA" id="ARBA00004123"/>
    </source>
</evidence>
<dbReference type="InterPro" id="IPR004827">
    <property type="entry name" value="bZIP"/>
</dbReference>
<comment type="subcellular location">
    <subcellularLocation>
        <location evidence="1">Nucleus</location>
    </subcellularLocation>
</comment>
<reference evidence="10" key="1">
    <citation type="submission" date="2021-01" db="EMBL/GenBank/DDBJ databases">
        <authorList>
            <person name="Corre E."/>
            <person name="Pelletier E."/>
            <person name="Niang G."/>
            <person name="Scheremetjew M."/>
            <person name="Finn R."/>
            <person name="Kale V."/>
            <person name="Holt S."/>
            <person name="Cochrane G."/>
            <person name="Meng A."/>
            <person name="Brown T."/>
            <person name="Cohen L."/>
        </authorList>
    </citation>
    <scope>NUCLEOTIDE SEQUENCE</scope>
    <source>
        <strain evidence="10">RCC1130</strain>
    </source>
</reference>
<feature type="region of interest" description="Disordered" evidence="8">
    <location>
        <begin position="550"/>
        <end position="577"/>
    </location>
</feature>
<feature type="compositionally biased region" description="Polar residues" evidence="8">
    <location>
        <begin position="118"/>
        <end position="129"/>
    </location>
</feature>
<keyword evidence="3" id="KW-0805">Transcription regulation</keyword>
<dbReference type="GO" id="GO:0003700">
    <property type="term" value="F:DNA-binding transcription factor activity"/>
    <property type="evidence" value="ECO:0007669"/>
    <property type="project" value="InterPro"/>
</dbReference>
<evidence type="ECO:0000256" key="6">
    <source>
        <dbReference type="ARBA" id="ARBA00023242"/>
    </source>
</evidence>
<keyword evidence="7" id="KW-0175">Coiled coil</keyword>
<proteinExistence type="inferred from homology"/>
<feature type="coiled-coil region" evidence="7">
    <location>
        <begin position="249"/>
        <end position="283"/>
    </location>
</feature>
<protein>
    <recommendedName>
        <fullName evidence="9">BZIP domain-containing protein</fullName>
    </recommendedName>
</protein>
<evidence type="ECO:0000256" key="3">
    <source>
        <dbReference type="ARBA" id="ARBA00023015"/>
    </source>
</evidence>
<feature type="domain" description="BZIP" evidence="9">
    <location>
        <begin position="224"/>
        <end position="281"/>
    </location>
</feature>
<evidence type="ECO:0000256" key="4">
    <source>
        <dbReference type="ARBA" id="ARBA00023125"/>
    </source>
</evidence>
<accession>A0A7S0NNZ0</accession>
<organism evidence="10">
    <name type="scientific">Calcidiscus leptoporus</name>
    <dbReference type="NCBI Taxonomy" id="127549"/>
    <lineage>
        <taxon>Eukaryota</taxon>
        <taxon>Haptista</taxon>
        <taxon>Haptophyta</taxon>
        <taxon>Prymnesiophyceae</taxon>
        <taxon>Coccolithales</taxon>
        <taxon>Calcidiscaceae</taxon>
        <taxon>Calcidiscus</taxon>
    </lineage>
</organism>
<sequence length="630" mass="65830">MPVISSEKKPTEKLAHLITSSADISALLSEFPAPLEAGSAGPKRKKARADEPDLSQYQSGSSSSGNSSPQHEDDDDDASFRVTDVDMWEVLEALELPAPNQGTTASANLEAGFHETPRSSPNITGTQMQGAAAPADPGDLSVFPVAGLTGPLLGFTNLPANKRPALLGAPRPATTPVKAASKAVSSKALPAAPKEMPAPPAPKSEGSDVGEDDLEAGSCNDPAEEKRLKRMRRNRESAAMSRNRKKAYIEELETKVTSLTSMVQALQSENWALKEENNALRAAKGLPSLDPADSRQLVESSSAQQSAADSSTLAAPGAGRKLGTAGLALASALTLVTLSVNTPDGMSSPVVGSRAHAPTSRVLMSLPDDLAGLADTTGMTDAAPLWPSLDLAHAEIEALEAAPEAAMLLPPEEAAAADAASLHKLSSARVTHLPLNSSWADALKSEAAAEREAAIRRRPGMQLLAHQRRGWDGKHEPPDLHIKYEGHLHDDDDEIFPDLDASSDASQRFIYCARSYAFDVLKTAKGNSKAPAPAPPPSHELSLPAAMPSRFRHAAQASAARQLTDGSNKSGRSLPDAASTELPVVNLLLPFDALGGGMAESMPPKAAADATPGSSLVQVTCQVLNASRFS</sequence>
<dbReference type="SMART" id="SM00338">
    <property type="entry name" value="BRLZ"/>
    <property type="match status" value="1"/>
</dbReference>
<feature type="region of interest" description="Disordered" evidence="8">
    <location>
        <begin position="285"/>
        <end position="316"/>
    </location>
</feature>
<evidence type="ECO:0000256" key="5">
    <source>
        <dbReference type="ARBA" id="ARBA00023163"/>
    </source>
</evidence>
<gene>
    <name evidence="10" type="ORF">CLEP1334_LOCUS936</name>
</gene>
<dbReference type="EMBL" id="HBER01001775">
    <property type="protein sequence ID" value="CAD8524051.1"/>
    <property type="molecule type" value="Transcribed_RNA"/>
</dbReference>
<feature type="region of interest" description="Disordered" evidence="8">
    <location>
        <begin position="166"/>
        <end position="242"/>
    </location>
</feature>
<dbReference type="CDD" id="cd14686">
    <property type="entry name" value="bZIP"/>
    <property type="match status" value="1"/>
</dbReference>
<comment type="similarity">
    <text evidence="2">Belongs to the bZIP family.</text>
</comment>
<dbReference type="GO" id="GO:0003677">
    <property type="term" value="F:DNA binding"/>
    <property type="evidence" value="ECO:0007669"/>
    <property type="project" value="UniProtKB-KW"/>
</dbReference>
<dbReference type="AlphaFoldDB" id="A0A7S0NNZ0"/>